<comment type="similarity">
    <text evidence="3">Belongs to the RimP family.</text>
</comment>
<dbReference type="Gene3D" id="3.30.300.70">
    <property type="entry name" value="RimP-like superfamily, N-terminal"/>
    <property type="match status" value="1"/>
</dbReference>
<accession>A0A199NVX8</accession>
<evidence type="ECO:0000256" key="1">
    <source>
        <dbReference type="ARBA" id="ARBA00022490"/>
    </source>
</evidence>
<dbReference type="HAMAP" id="MF_01077">
    <property type="entry name" value="RimP"/>
    <property type="match status" value="1"/>
</dbReference>
<feature type="compositionally biased region" description="Basic residues" evidence="4">
    <location>
        <begin position="1"/>
        <end position="22"/>
    </location>
</feature>
<comment type="function">
    <text evidence="3">Required for maturation of 30S ribosomal subunits.</text>
</comment>
<feature type="compositionally biased region" description="Basic and acidic residues" evidence="4">
    <location>
        <begin position="180"/>
        <end position="189"/>
    </location>
</feature>
<reference evidence="6" key="2">
    <citation type="submission" date="2016-04" db="EMBL/GenBank/DDBJ databases">
        <authorList>
            <person name="Evans L.H."/>
            <person name="Alamgir A."/>
            <person name="Owens N."/>
            <person name="Weber N.D."/>
            <person name="Virtaneva K."/>
            <person name="Barbian K."/>
            <person name="Babar A."/>
            <person name="Rosenke K."/>
        </authorList>
    </citation>
    <scope>NUCLEOTIDE SEQUENCE [LARGE SCALE GENOMIC DNA]</scope>
    <source>
        <strain evidence="6">RUTW2-3</strain>
    </source>
</reference>
<dbReference type="RefSeq" id="WP_055684409.1">
    <property type="nucleotide sequence ID" value="NZ_CP113782.1"/>
</dbReference>
<evidence type="ECO:0000313" key="7">
    <source>
        <dbReference type="EMBL" id="OAX67725.1"/>
    </source>
</evidence>
<dbReference type="Pfam" id="PF02576">
    <property type="entry name" value="RimP_N"/>
    <property type="match status" value="1"/>
</dbReference>
<dbReference type="EMBL" id="LJBJ02000001">
    <property type="protein sequence ID" value="OAX52985.1"/>
    <property type="molecule type" value="Genomic_DNA"/>
</dbReference>
<dbReference type="InterPro" id="IPR035956">
    <property type="entry name" value="RimP_N_sf"/>
</dbReference>
<dbReference type="Proteomes" id="UP000053171">
    <property type="component" value="Unassembled WGS sequence"/>
</dbReference>
<protein>
    <recommendedName>
        <fullName evidence="3">Ribosome maturation factor RimP</fullName>
    </recommendedName>
</protein>
<evidence type="ECO:0000259" key="5">
    <source>
        <dbReference type="Pfam" id="PF02576"/>
    </source>
</evidence>
<dbReference type="InterPro" id="IPR028989">
    <property type="entry name" value="RimP_N"/>
</dbReference>
<dbReference type="GO" id="GO:0000028">
    <property type="term" value="P:ribosomal small subunit assembly"/>
    <property type="evidence" value="ECO:0007669"/>
    <property type="project" value="TreeGrafter"/>
</dbReference>
<dbReference type="STRING" id="37923.BK826_10175"/>
<feature type="domain" description="Ribosome maturation factor RimP N-terminal" evidence="5">
    <location>
        <begin position="49"/>
        <end position="125"/>
    </location>
</feature>
<evidence type="ECO:0000313" key="6">
    <source>
        <dbReference type="EMBL" id="OAX52985.1"/>
    </source>
</evidence>
<dbReference type="Proteomes" id="UP000092021">
    <property type="component" value="Unassembled WGS sequence"/>
</dbReference>
<evidence type="ECO:0000256" key="2">
    <source>
        <dbReference type="ARBA" id="ARBA00022517"/>
    </source>
</evidence>
<comment type="caution">
    <text evidence="6">The sequence shown here is derived from an EMBL/GenBank/DDBJ whole genome shotgun (WGS) entry which is preliminary data.</text>
</comment>
<comment type="subcellular location">
    <subcellularLocation>
        <location evidence="3">Cytoplasm</location>
    </subcellularLocation>
</comment>
<feature type="compositionally biased region" description="Basic and acidic residues" evidence="4">
    <location>
        <begin position="23"/>
        <end position="32"/>
    </location>
</feature>
<evidence type="ECO:0000256" key="4">
    <source>
        <dbReference type="SAM" id="MobiDB-lite"/>
    </source>
</evidence>
<dbReference type="EMBL" id="LWGZ01000108">
    <property type="protein sequence ID" value="OAX67725.1"/>
    <property type="molecule type" value="Genomic_DNA"/>
</dbReference>
<keyword evidence="1 3" id="KW-0963">Cytoplasm</keyword>
<evidence type="ECO:0000313" key="8">
    <source>
        <dbReference type="Proteomes" id="UP000053171"/>
    </source>
</evidence>
<reference evidence="6 8" key="3">
    <citation type="submission" date="2016-06" db="EMBL/GenBank/DDBJ databases">
        <title>Identification of putative biosynthetic pathways for the production of bioactive secondary metabolites by the marine actinomycete Kocuria kristinae RUTW2-3.</title>
        <authorList>
            <person name="Waterworth S.C."/>
            <person name="Walmsley T.A."/>
            <person name="Matongo T."/>
            <person name="Davies-Coleman M.T."/>
            <person name="Dorrington R.A."/>
        </authorList>
    </citation>
    <scope>NUCLEOTIDE SEQUENCE [LARGE SCALE GENOMIC DNA]</scope>
    <source>
        <strain evidence="8">RuSp02-3</strain>
        <strain evidence="6">RUTW2-3</strain>
        <strain evidence="7 9">RUTW4-5</strain>
    </source>
</reference>
<dbReference type="GO" id="GO:0006412">
    <property type="term" value="P:translation"/>
    <property type="evidence" value="ECO:0007669"/>
    <property type="project" value="TreeGrafter"/>
</dbReference>
<evidence type="ECO:0000313" key="9">
    <source>
        <dbReference type="Proteomes" id="UP000092021"/>
    </source>
</evidence>
<proteinExistence type="inferred from homology"/>
<dbReference type="PANTHER" id="PTHR33867">
    <property type="entry name" value="RIBOSOME MATURATION FACTOR RIMP"/>
    <property type="match status" value="1"/>
</dbReference>
<keyword evidence="8" id="KW-1185">Reference proteome</keyword>
<keyword evidence="2 3" id="KW-0690">Ribosome biogenesis</keyword>
<dbReference type="InterPro" id="IPR003728">
    <property type="entry name" value="Ribosome_maturation_RimP"/>
</dbReference>
<reference evidence="8" key="1">
    <citation type="submission" date="2016-04" db="EMBL/GenBank/DDBJ databases">
        <authorList>
            <person name="Waterworth S."/>
            <person name="Matcher G."/>
        </authorList>
    </citation>
    <scope>NUCLEOTIDE SEQUENCE [LARGE SCALE GENOMIC DNA]</scope>
    <source>
        <strain evidence="8">RuSp02-3</strain>
    </source>
</reference>
<organism evidence="6 8">
    <name type="scientific">Rothia kristinae</name>
    <dbReference type="NCBI Taxonomy" id="37923"/>
    <lineage>
        <taxon>Bacteria</taxon>
        <taxon>Bacillati</taxon>
        <taxon>Actinomycetota</taxon>
        <taxon>Actinomycetes</taxon>
        <taxon>Micrococcales</taxon>
        <taxon>Micrococcaceae</taxon>
        <taxon>Rothia</taxon>
    </lineage>
</organism>
<dbReference type="PANTHER" id="PTHR33867:SF1">
    <property type="entry name" value="RIBOSOME MATURATION FACTOR RIMP"/>
    <property type="match status" value="1"/>
</dbReference>
<feature type="region of interest" description="Disordered" evidence="4">
    <location>
        <begin position="1"/>
        <end position="39"/>
    </location>
</feature>
<dbReference type="GO" id="GO:0005829">
    <property type="term" value="C:cytosol"/>
    <property type="evidence" value="ECO:0007669"/>
    <property type="project" value="TreeGrafter"/>
</dbReference>
<name>A0A199NVX8_9MICC</name>
<dbReference type="SUPFAM" id="SSF75420">
    <property type="entry name" value="YhbC-like, N-terminal domain"/>
    <property type="match status" value="1"/>
</dbReference>
<feature type="region of interest" description="Disordered" evidence="4">
    <location>
        <begin position="172"/>
        <end position="212"/>
    </location>
</feature>
<gene>
    <name evidence="3" type="primary">rimP</name>
    <name evidence="7" type="ORF">A5N15_01350</name>
    <name evidence="6" type="ORF">AN277_0201130</name>
</gene>
<dbReference type="AlphaFoldDB" id="A0A199NVX8"/>
<sequence length="212" mass="23313">MSKDHAKKSSTSRSRRKLARQKAHADYSEQAHPRRGLAETVDLERIEQLIRPVLASFDLVLEEVTARGAGNGQTLAVVVDLPEDAEGSVSLDTLGEVSQAVSAALDADPEEPETAYLLEVTSPGATRKLMQTRHWKRARGRLLRITPQEGEAFLARLDAVEEGADGVRALIRRRKNTRKGQPESYHEQEALDPASVRKAQVEVEFSGPADAE</sequence>
<evidence type="ECO:0000256" key="3">
    <source>
        <dbReference type="HAMAP-Rule" id="MF_01077"/>
    </source>
</evidence>